<evidence type="ECO:0000313" key="2">
    <source>
        <dbReference type="EMBL" id="MCI5754926.1"/>
    </source>
</evidence>
<dbReference type="GO" id="GO:0005975">
    <property type="term" value="P:carbohydrate metabolic process"/>
    <property type="evidence" value="ECO:0007669"/>
    <property type="project" value="InterPro"/>
</dbReference>
<evidence type="ECO:0000313" key="3">
    <source>
        <dbReference type="Proteomes" id="UP001139365"/>
    </source>
</evidence>
<sequence>MTATENLKVIGEDKRVHKFVLPARIVMTSGKVTGAEKLLVGKKLQIGLREPDVTVLDNRGEEKHAFIVLDFGKELHGGIRLLTAFSERSGDVHVRLTFGESVSEALSEIGEKGACNDHSPRDFDAVLPLYSDLTFGQTGFRFVKIELTDGDGLLDLKAAVADFVYTDAEYRGSFRCSDPLINKIYDTAVYTCHLNMQNGAIWDGVKRDRLVWIGDSHPEMLTVKTVFGNDGCIEENLEFAIGEGAGGGWINTIPAYSLWWLLIADDWCRYKADYTFPTEHRDFCTGLINRVCDLINDDGTDALPSYFLDWPTSGTPEAKAGVHGLLILALKASADMMEHIGEDALAERCRDRVKCLYCSHADGGDFSQSHAILYLAGAEGREAIDRIAEKGAGGMSTYMGYYILTALADAGLTDRAVEIMKEYYGAMLSVGATTFWEDFHMEWLDNAGRIDEPVPEGKRDIHGDYGRFCYTGFRHSFCHGWASAVAVFISENILGIKTGYGCDTVSINPHLGELEFAEGCVPTRHGLIRVSARKNADGDTVVDVSVPDGVTVV</sequence>
<dbReference type="PANTHER" id="PTHR34987:SF6">
    <property type="entry name" value="ALPHA-L-RHAMNOSIDASE SIX-HAIRPIN GLYCOSIDASE DOMAIN-CONTAINING PROTEIN"/>
    <property type="match status" value="1"/>
</dbReference>
<dbReference type="Gene3D" id="1.50.10.10">
    <property type="match status" value="1"/>
</dbReference>
<dbReference type="Gene3D" id="2.60.420.10">
    <property type="entry name" value="Maltose phosphorylase, domain 3"/>
    <property type="match status" value="1"/>
</dbReference>
<comment type="caution">
    <text evidence="2">The sequence shown here is derived from an EMBL/GenBank/DDBJ whole genome shotgun (WGS) entry which is preliminary data.</text>
</comment>
<protein>
    <submittedName>
        <fullName evidence="2">Alpha-L-rhamnosidase</fullName>
    </submittedName>
</protein>
<dbReference type="PANTHER" id="PTHR34987">
    <property type="entry name" value="C, PUTATIVE (AFU_ORTHOLOGUE AFUA_3G02880)-RELATED"/>
    <property type="match status" value="1"/>
</dbReference>
<feature type="domain" description="Alpha-L-rhamnosidase six-hairpin glycosidase" evidence="1">
    <location>
        <begin position="172"/>
        <end position="268"/>
    </location>
</feature>
<proteinExistence type="predicted"/>
<organism evidence="2 3">
    <name type="scientific">Candidatus Colimorpha enterica</name>
    <dbReference type="NCBI Taxonomy" id="3083063"/>
    <lineage>
        <taxon>Bacteria</taxon>
        <taxon>Pseudomonadati</taxon>
        <taxon>Bacteroidota</taxon>
        <taxon>Bacteroidia</taxon>
        <taxon>Bacteroidales</taxon>
        <taxon>Candidatus Colimorpha</taxon>
    </lineage>
</organism>
<dbReference type="InterPro" id="IPR035396">
    <property type="entry name" value="Bac_rhamnosid6H"/>
</dbReference>
<dbReference type="InterPro" id="IPR012341">
    <property type="entry name" value="6hp_glycosidase-like_sf"/>
</dbReference>
<dbReference type="Pfam" id="PF17389">
    <property type="entry name" value="Bac_rhamnosid6H"/>
    <property type="match status" value="1"/>
</dbReference>
<dbReference type="AlphaFoldDB" id="A0AAE3FEL0"/>
<name>A0AAE3FEL0_9BACT</name>
<evidence type="ECO:0000259" key="1">
    <source>
        <dbReference type="Pfam" id="PF17389"/>
    </source>
</evidence>
<accession>A0AAE3FEL0</accession>
<dbReference type="InterPro" id="IPR008928">
    <property type="entry name" value="6-hairpin_glycosidase_sf"/>
</dbReference>
<dbReference type="Proteomes" id="UP001139365">
    <property type="component" value="Unassembled WGS sequence"/>
</dbReference>
<reference evidence="2 3" key="1">
    <citation type="submission" date="2022-03" db="EMBL/GenBank/DDBJ databases">
        <title>Metagenome-assembled genomes from swine fecal metagenomes.</title>
        <authorList>
            <person name="Holman D.B."/>
            <person name="Kommadath A."/>
        </authorList>
    </citation>
    <scope>NUCLEOTIDE SEQUENCE [LARGE SCALE GENOMIC DNA]</scope>
    <source>
        <strain evidence="2">SUG147</strain>
    </source>
</reference>
<gene>
    <name evidence="2" type="ORF">MR241_01375</name>
</gene>
<dbReference type="SUPFAM" id="SSF48208">
    <property type="entry name" value="Six-hairpin glycosidases"/>
    <property type="match status" value="1"/>
</dbReference>
<dbReference type="EMBL" id="JALEMU010000024">
    <property type="protein sequence ID" value="MCI5754926.1"/>
    <property type="molecule type" value="Genomic_DNA"/>
</dbReference>